<reference evidence="1 2" key="1">
    <citation type="submission" date="2019-03" db="EMBL/GenBank/DDBJ databases">
        <title>Draft genome of Massilia hortus sp. nov., a novel bacterial species of the Oxalobacteraceae family.</title>
        <authorList>
            <person name="Peta V."/>
            <person name="Raths R."/>
            <person name="Bucking H."/>
        </authorList>
    </citation>
    <scope>NUCLEOTIDE SEQUENCE [LARGE SCALE GENOMIC DNA]</scope>
    <source>
        <strain evidence="1 2">ONC3</strain>
    </source>
</reference>
<dbReference type="InterPro" id="IPR013433">
    <property type="entry name" value="PHA_gran_rgn"/>
</dbReference>
<gene>
    <name evidence="1" type="ORF">E4O92_04545</name>
</gene>
<name>A0A4Y9T2V3_9BURK</name>
<proteinExistence type="predicted"/>
<dbReference type="RefSeq" id="WP_135188563.1">
    <property type="nucleotide sequence ID" value="NZ_SPUM01000029.1"/>
</dbReference>
<protein>
    <submittedName>
        <fullName evidence="1">Polyhydroxyalkanoic acid system protein</fullName>
    </submittedName>
</protein>
<organism evidence="1 2">
    <name type="scientific">Massilia horti</name>
    <dbReference type="NCBI Taxonomy" id="2562153"/>
    <lineage>
        <taxon>Bacteria</taxon>
        <taxon>Pseudomonadati</taxon>
        <taxon>Pseudomonadota</taxon>
        <taxon>Betaproteobacteria</taxon>
        <taxon>Burkholderiales</taxon>
        <taxon>Oxalobacteraceae</taxon>
        <taxon>Telluria group</taxon>
        <taxon>Massilia</taxon>
    </lineage>
</organism>
<dbReference type="Pfam" id="PF09650">
    <property type="entry name" value="PHA_gran_rgn"/>
    <property type="match status" value="1"/>
</dbReference>
<dbReference type="EMBL" id="SPUM01000029">
    <property type="protein sequence ID" value="TFW34201.1"/>
    <property type="molecule type" value="Genomic_DNA"/>
</dbReference>
<accession>A0A4Y9T2V3</accession>
<keyword evidence="2" id="KW-1185">Reference proteome</keyword>
<dbReference type="NCBIfam" id="TIGR02610">
    <property type="entry name" value="PHA_gran_rgn"/>
    <property type="match status" value="1"/>
</dbReference>
<dbReference type="Proteomes" id="UP000297258">
    <property type="component" value="Unassembled WGS sequence"/>
</dbReference>
<dbReference type="AlphaFoldDB" id="A0A4Y9T2V3"/>
<comment type="caution">
    <text evidence="1">The sequence shown here is derived from an EMBL/GenBank/DDBJ whole genome shotgun (WGS) entry which is preliminary data.</text>
</comment>
<dbReference type="OrthoDB" id="287584at2"/>
<sequence length="92" mass="9820">MADIRIVQHHNLPPEAARAAACQVADRMAAEYGLACRWSGDVLRFERSGVHGSLTLDGSHAAMHIQLGFPMSAFAAAIKAKVAESMKKVFGA</sequence>
<evidence type="ECO:0000313" key="1">
    <source>
        <dbReference type="EMBL" id="TFW34201.1"/>
    </source>
</evidence>
<evidence type="ECO:0000313" key="2">
    <source>
        <dbReference type="Proteomes" id="UP000297258"/>
    </source>
</evidence>